<dbReference type="PROSITE" id="PS51077">
    <property type="entry name" value="HTH_ICLR"/>
    <property type="match status" value="1"/>
</dbReference>
<evidence type="ECO:0000256" key="3">
    <source>
        <dbReference type="ARBA" id="ARBA00023163"/>
    </source>
</evidence>
<keyword evidence="3" id="KW-0804">Transcription</keyword>
<evidence type="ECO:0000313" key="8">
    <source>
        <dbReference type="Proteomes" id="UP001183410"/>
    </source>
</evidence>
<feature type="domain" description="HTH iclR-type" evidence="5">
    <location>
        <begin position="22"/>
        <end position="83"/>
    </location>
</feature>
<dbReference type="Pfam" id="PF09339">
    <property type="entry name" value="HTH_IclR"/>
    <property type="match status" value="1"/>
</dbReference>
<dbReference type="InterPro" id="IPR036388">
    <property type="entry name" value="WH-like_DNA-bd_sf"/>
</dbReference>
<dbReference type="Proteomes" id="UP001183410">
    <property type="component" value="Unassembled WGS sequence"/>
</dbReference>
<keyword evidence="8" id="KW-1185">Reference proteome</keyword>
<dbReference type="PANTHER" id="PTHR30136:SF35">
    <property type="entry name" value="HTH-TYPE TRANSCRIPTIONAL REGULATOR RV1719"/>
    <property type="match status" value="1"/>
</dbReference>
<name>A0ABU2JXL5_9ACTN</name>
<dbReference type="InterPro" id="IPR036390">
    <property type="entry name" value="WH_DNA-bd_sf"/>
</dbReference>
<dbReference type="SUPFAM" id="SSF46785">
    <property type="entry name" value="Winged helix' DNA-binding domain"/>
    <property type="match status" value="1"/>
</dbReference>
<protein>
    <submittedName>
        <fullName evidence="7">IclR family transcriptional regulator</fullName>
    </submittedName>
</protein>
<keyword evidence="1" id="KW-0805">Transcription regulation</keyword>
<organism evidence="7 8">
    <name type="scientific">Streptomyces chisholmiae</name>
    <dbReference type="NCBI Taxonomy" id="3075540"/>
    <lineage>
        <taxon>Bacteria</taxon>
        <taxon>Bacillati</taxon>
        <taxon>Actinomycetota</taxon>
        <taxon>Actinomycetes</taxon>
        <taxon>Kitasatosporales</taxon>
        <taxon>Streptomycetaceae</taxon>
        <taxon>Streptomyces</taxon>
    </lineage>
</organism>
<dbReference type="SMART" id="SM00346">
    <property type="entry name" value="HTH_ICLR"/>
    <property type="match status" value="1"/>
</dbReference>
<dbReference type="InterPro" id="IPR050707">
    <property type="entry name" value="HTH_MetabolicPath_Reg"/>
</dbReference>
<dbReference type="RefSeq" id="WP_311669820.1">
    <property type="nucleotide sequence ID" value="NZ_JAVREO010000019.1"/>
</dbReference>
<dbReference type="InterPro" id="IPR029016">
    <property type="entry name" value="GAF-like_dom_sf"/>
</dbReference>
<evidence type="ECO:0000256" key="4">
    <source>
        <dbReference type="SAM" id="MobiDB-lite"/>
    </source>
</evidence>
<evidence type="ECO:0000259" key="5">
    <source>
        <dbReference type="PROSITE" id="PS51077"/>
    </source>
</evidence>
<evidence type="ECO:0000256" key="2">
    <source>
        <dbReference type="ARBA" id="ARBA00023125"/>
    </source>
</evidence>
<feature type="domain" description="IclR-ED" evidence="6">
    <location>
        <begin position="84"/>
        <end position="268"/>
    </location>
</feature>
<evidence type="ECO:0000313" key="7">
    <source>
        <dbReference type="EMBL" id="MDT0269741.1"/>
    </source>
</evidence>
<proteinExistence type="predicted"/>
<comment type="caution">
    <text evidence="7">The sequence shown here is derived from an EMBL/GenBank/DDBJ whole genome shotgun (WGS) entry which is preliminary data.</text>
</comment>
<accession>A0ABU2JXL5</accession>
<dbReference type="Pfam" id="PF01614">
    <property type="entry name" value="IclR_C"/>
    <property type="match status" value="1"/>
</dbReference>
<reference evidence="8" key="1">
    <citation type="submission" date="2023-07" db="EMBL/GenBank/DDBJ databases">
        <title>30 novel species of actinomycetes from the DSMZ collection.</title>
        <authorList>
            <person name="Nouioui I."/>
        </authorList>
    </citation>
    <scope>NUCLEOTIDE SEQUENCE [LARGE SCALE GENOMIC DNA]</scope>
    <source>
        <strain evidence="8">DSM 44915</strain>
    </source>
</reference>
<dbReference type="Gene3D" id="3.30.450.40">
    <property type="match status" value="1"/>
</dbReference>
<dbReference type="PANTHER" id="PTHR30136">
    <property type="entry name" value="HELIX-TURN-HELIX TRANSCRIPTIONAL REGULATOR, ICLR FAMILY"/>
    <property type="match status" value="1"/>
</dbReference>
<feature type="region of interest" description="Disordered" evidence="4">
    <location>
        <begin position="1"/>
        <end position="23"/>
    </location>
</feature>
<dbReference type="Gene3D" id="1.10.10.10">
    <property type="entry name" value="Winged helix-like DNA-binding domain superfamily/Winged helix DNA-binding domain"/>
    <property type="match status" value="1"/>
</dbReference>
<dbReference type="EMBL" id="JAVREO010000019">
    <property type="protein sequence ID" value="MDT0269741.1"/>
    <property type="molecule type" value="Genomic_DNA"/>
</dbReference>
<evidence type="ECO:0000259" key="6">
    <source>
        <dbReference type="PROSITE" id="PS51078"/>
    </source>
</evidence>
<dbReference type="InterPro" id="IPR014757">
    <property type="entry name" value="Tscrpt_reg_IclR_C"/>
</dbReference>
<evidence type="ECO:0000256" key="1">
    <source>
        <dbReference type="ARBA" id="ARBA00023015"/>
    </source>
</evidence>
<dbReference type="PROSITE" id="PS51078">
    <property type="entry name" value="ICLR_ED"/>
    <property type="match status" value="1"/>
</dbReference>
<dbReference type="InterPro" id="IPR005471">
    <property type="entry name" value="Tscrpt_reg_IclR_N"/>
</dbReference>
<dbReference type="SUPFAM" id="SSF55781">
    <property type="entry name" value="GAF domain-like"/>
    <property type="match status" value="1"/>
</dbReference>
<gene>
    <name evidence="7" type="ORF">RM844_25995</name>
</gene>
<keyword evidence="2" id="KW-0238">DNA-binding</keyword>
<sequence length="272" mass="28878">MSNDAPGARPATTPPTSAGSGASSVDNALRLLELIGERQALRVSEAAGELGVAPSTAHRLLNALRRRGFVLQEKPNTAYRPGPVLNEIGLAAIGRVDIRQVARPVLEEVRDRTEETVSLSLLEGRNVRFIDCVESPRAVRVGNRTGVVLPAHCTAAGKAILAAMPESELARRFADAELTTRTAHSVAEWSTLAAELAEIRRLGYAVNIEEGELGISAVAAVLRDRAGTPLASVAAVVPAHRLAAREQAGALAERLLEARDQLQETLRGQFTA</sequence>